<evidence type="ECO:0000313" key="3">
    <source>
        <dbReference type="Proteomes" id="UP001305414"/>
    </source>
</evidence>
<name>A0AAN7UNM0_9PEZI</name>
<dbReference type="Proteomes" id="UP001305414">
    <property type="component" value="Unassembled WGS sequence"/>
</dbReference>
<gene>
    <name evidence="2" type="ORF">RRF57_011907</name>
</gene>
<keyword evidence="3" id="KW-1185">Reference proteome</keyword>
<proteinExistence type="predicted"/>
<dbReference type="EMBL" id="JAWHQM010000064">
    <property type="protein sequence ID" value="KAK5636195.1"/>
    <property type="molecule type" value="Genomic_DNA"/>
</dbReference>
<organism evidence="2 3">
    <name type="scientific">Xylaria bambusicola</name>
    <dbReference type="NCBI Taxonomy" id="326684"/>
    <lineage>
        <taxon>Eukaryota</taxon>
        <taxon>Fungi</taxon>
        <taxon>Dikarya</taxon>
        <taxon>Ascomycota</taxon>
        <taxon>Pezizomycotina</taxon>
        <taxon>Sordariomycetes</taxon>
        <taxon>Xylariomycetidae</taxon>
        <taxon>Xylariales</taxon>
        <taxon>Xylariaceae</taxon>
        <taxon>Xylaria</taxon>
    </lineage>
</organism>
<dbReference type="AlphaFoldDB" id="A0AAN7UNM0"/>
<evidence type="ECO:0000313" key="2">
    <source>
        <dbReference type="EMBL" id="KAK5636195.1"/>
    </source>
</evidence>
<evidence type="ECO:0000256" key="1">
    <source>
        <dbReference type="SAM" id="MobiDB-lite"/>
    </source>
</evidence>
<feature type="region of interest" description="Disordered" evidence="1">
    <location>
        <begin position="210"/>
        <end position="279"/>
    </location>
</feature>
<accession>A0AAN7UNM0</accession>
<comment type="caution">
    <text evidence="2">The sequence shown here is derived from an EMBL/GenBank/DDBJ whole genome shotgun (WGS) entry which is preliminary data.</text>
</comment>
<reference evidence="2 3" key="1">
    <citation type="submission" date="2023-10" db="EMBL/GenBank/DDBJ databases">
        <title>Draft genome sequence of Xylaria bambusicola isolate GMP-LS, the root and basal stem rot pathogen of sugarcane in Indonesia.</title>
        <authorList>
            <person name="Selvaraj P."/>
            <person name="Muralishankar V."/>
            <person name="Muruganantham S."/>
            <person name="Sp S."/>
            <person name="Haryani S."/>
            <person name="Lau K.J.X."/>
            <person name="Naqvi N.I."/>
        </authorList>
    </citation>
    <scope>NUCLEOTIDE SEQUENCE [LARGE SCALE GENOMIC DNA]</scope>
    <source>
        <strain evidence="2">GMP-LS</strain>
    </source>
</reference>
<protein>
    <submittedName>
        <fullName evidence="2">Uncharacterized protein</fullName>
    </submittedName>
</protein>
<sequence>MFLGYRVMSSTASDADSDAGPVNPNIDITAQPAVLTWRTPDGENLCLSNLHLDVHYDARSSKAFFKLRVAVALKLYPRSRNTAIFLFIHPERIRALDLEDSPCGPEAAVLGPEIVCLHFELSRLSALVVPKKSLAPRNQTSGNLLDSMRAVVQQATFSVYTKIPCRLLPQQRLLALLCGAASRNQLKSITAHSTASSLSAGAGGKIIEGDGLCPDNTVPSEGRESAIEPPIEDPPSYEEGLGAPPPEKRFLASPPFTDSPAAVPSLRKRQRLSTPASESVAHSRVDRKYIEDICAHMVDSKLSQFRGDMSKQLQDLENSIIDYVDEQLILQRQEITEDIGLQTEDKHYGLKLGLQNYVREEVEEAEG</sequence>